<keyword evidence="2" id="KW-1185">Reference proteome</keyword>
<reference evidence="1 2" key="1">
    <citation type="submission" date="2022-05" db="EMBL/GenBank/DDBJ databases">
        <authorList>
            <consortium name="Genoscope - CEA"/>
            <person name="William W."/>
        </authorList>
    </citation>
    <scope>NUCLEOTIDE SEQUENCE [LARGE SCALE GENOMIC DNA]</scope>
</reference>
<sequence length="866" mass="98510">MEDLPYDPSRCLTFWFRLVQSPHLQWPFSAGVRVERVDSPPRRDGGTLTFPQEMIWPAVPIKEGDNIFQVKAAVPVPINSHDQVLFVTLRDVLDRVVARVHVTYDEARTLRHVGFTEWYPAEPAPLPEYETDQDDMQHKVTFKELAKNERTTFRLVHFLDHGDLYGLPLDPASSLHPSMRLMSSDVDIECLAWASAIAPEDPGKLLLAGAFRLPVQAILFDTDENTSQAAQQTIQDVNRGKYLASILLDTTCSSEHDKLFVACEYASGNMSAIEVPSLADDDDYTRMTFPDGADSIHRTVVDKVGARIAVLRRLDLPGCHPAIIITLVSGRRFLEAGLVILPWKVVILSDRRSSEILSVAWRMPMGEDRTKLEICTRWRSLWKRTHVSSHSETWTLHSPSLATPPHVYLCDKARWSDVFLPAILATTPRRLIPRFCENAINRIAEIVSNRRARGETGGYVPLGHDYITSHRDAKPVPIQRELNDPQQVIPLTEVLGRFSVADANSYISLGNRRFEYDGQRFDSPYCDLFFRSWTRAVRVFNDLIQYKRNPCLEEMQLELQRLSRAFDVAFHGLLGVGFAWHVDLTQPISKESLPSWTEIYGSCNVIPFFPASRPAYNGGAVYALLSMLVLEIRFQEMEKRVGELLLSDTKYDRIVALGPEIEQMQDAIRKAPSTALVLHPFNPMRYYATSFDLFVDHRYNLESRESLLWIQGVLALAKTATVVDVETERLVELMRSLVQTLTYVLSDQSVLEFVYKTGQVYQPVPIVRRERQRFPSVANSCCDQGRVYEDELPSATTTINAMRATCLRVLGCNVDWKSIEVMPLPEDWVPSHVVELDESNEDDTCGESTEHCSLAKTMIRLFCIYR</sequence>
<proteinExistence type="predicted"/>
<dbReference type="Proteomes" id="UP001159405">
    <property type="component" value="Unassembled WGS sequence"/>
</dbReference>
<evidence type="ECO:0008006" key="3">
    <source>
        <dbReference type="Google" id="ProtNLM"/>
    </source>
</evidence>
<evidence type="ECO:0000313" key="1">
    <source>
        <dbReference type="EMBL" id="CAH3178594.1"/>
    </source>
</evidence>
<organism evidence="1 2">
    <name type="scientific">Porites lobata</name>
    <dbReference type="NCBI Taxonomy" id="104759"/>
    <lineage>
        <taxon>Eukaryota</taxon>
        <taxon>Metazoa</taxon>
        <taxon>Cnidaria</taxon>
        <taxon>Anthozoa</taxon>
        <taxon>Hexacorallia</taxon>
        <taxon>Scleractinia</taxon>
        <taxon>Fungiina</taxon>
        <taxon>Poritidae</taxon>
        <taxon>Porites</taxon>
    </lineage>
</organism>
<gene>
    <name evidence="1" type="ORF">PLOB_00020862</name>
</gene>
<comment type="caution">
    <text evidence="1">The sequence shown here is derived from an EMBL/GenBank/DDBJ whole genome shotgun (WGS) entry which is preliminary data.</text>
</comment>
<protein>
    <recommendedName>
        <fullName evidence="3">Transcription initiation factor TFIID subunit 2</fullName>
    </recommendedName>
</protein>
<evidence type="ECO:0000313" key="2">
    <source>
        <dbReference type="Proteomes" id="UP001159405"/>
    </source>
</evidence>
<accession>A0ABN8RGR0</accession>
<dbReference type="EMBL" id="CALNXK010000242">
    <property type="protein sequence ID" value="CAH3178594.1"/>
    <property type="molecule type" value="Genomic_DNA"/>
</dbReference>
<name>A0ABN8RGR0_9CNID</name>